<proteinExistence type="predicted"/>
<dbReference type="InterPro" id="IPR013106">
    <property type="entry name" value="Ig_V-set"/>
</dbReference>
<dbReference type="InterPro" id="IPR013783">
    <property type="entry name" value="Ig-like_fold"/>
</dbReference>
<dbReference type="InterPro" id="IPR050199">
    <property type="entry name" value="IgHV"/>
</dbReference>
<dbReference type="GO" id="GO:0005576">
    <property type="term" value="C:extracellular region"/>
    <property type="evidence" value="ECO:0007669"/>
    <property type="project" value="UniProtKB-ARBA"/>
</dbReference>
<keyword evidence="1" id="KW-0391">Immunity</keyword>
<dbReference type="InterPro" id="IPR007110">
    <property type="entry name" value="Ig-like_dom"/>
</dbReference>
<evidence type="ECO:0000256" key="2">
    <source>
        <dbReference type="ARBA" id="ARBA00023130"/>
    </source>
</evidence>
<evidence type="ECO:0000256" key="3">
    <source>
        <dbReference type="ARBA" id="ARBA00043265"/>
    </source>
</evidence>
<dbReference type="EMBL" id="VWZI01004805">
    <property type="protein sequence ID" value="NXG43048.1"/>
    <property type="molecule type" value="Genomic_DNA"/>
</dbReference>
<evidence type="ECO:0000313" key="6">
    <source>
        <dbReference type="Proteomes" id="UP000574528"/>
    </source>
</evidence>
<feature type="non-terminal residue" evidence="5">
    <location>
        <position position="104"/>
    </location>
</feature>
<keyword evidence="6" id="KW-1185">Reference proteome</keyword>
<dbReference type="Pfam" id="PF07686">
    <property type="entry name" value="V-set"/>
    <property type="match status" value="1"/>
</dbReference>
<dbReference type="Gene3D" id="2.60.40.10">
    <property type="entry name" value="Immunoglobulins"/>
    <property type="match status" value="1"/>
</dbReference>
<evidence type="ECO:0000256" key="1">
    <source>
        <dbReference type="ARBA" id="ARBA00022859"/>
    </source>
</evidence>
<evidence type="ECO:0000313" key="5">
    <source>
        <dbReference type="EMBL" id="NXG43048.1"/>
    </source>
</evidence>
<feature type="non-terminal residue" evidence="5">
    <location>
        <position position="1"/>
    </location>
</feature>
<feature type="domain" description="Ig-like" evidence="4">
    <location>
        <begin position="19"/>
        <end position="104"/>
    </location>
</feature>
<dbReference type="InterPro" id="IPR036179">
    <property type="entry name" value="Ig-like_dom_sf"/>
</dbReference>
<keyword evidence="2" id="KW-1064">Adaptive immunity</keyword>
<keyword evidence="3" id="KW-1280">Immunoglobulin</keyword>
<dbReference type="SMART" id="SM00406">
    <property type="entry name" value="IGv"/>
    <property type="match status" value="1"/>
</dbReference>
<dbReference type="PANTHER" id="PTHR23266">
    <property type="entry name" value="IMMUNOGLOBULIN HEAVY CHAIN"/>
    <property type="match status" value="1"/>
</dbReference>
<gene>
    <name evidence="5" type="primary">G4_0</name>
    <name evidence="5" type="ORF">PSIHAE_R05412</name>
</gene>
<organism evidence="5 6">
    <name type="scientific">Psilopogon haemacephalus</name>
    <name type="common">coppersmith barbet</name>
    <dbReference type="NCBI Taxonomy" id="2585815"/>
    <lineage>
        <taxon>Eukaryota</taxon>
        <taxon>Metazoa</taxon>
        <taxon>Chordata</taxon>
        <taxon>Craniata</taxon>
        <taxon>Vertebrata</taxon>
        <taxon>Euteleostomi</taxon>
        <taxon>Archelosauria</taxon>
        <taxon>Archosauria</taxon>
        <taxon>Dinosauria</taxon>
        <taxon>Saurischia</taxon>
        <taxon>Theropoda</taxon>
        <taxon>Coelurosauria</taxon>
        <taxon>Aves</taxon>
        <taxon>Neognathae</taxon>
        <taxon>Neoaves</taxon>
        <taxon>Telluraves</taxon>
        <taxon>Coraciimorphae</taxon>
        <taxon>Piciformes</taxon>
        <taxon>Megalaimidae</taxon>
        <taxon>Psilopogon</taxon>
    </lineage>
</organism>
<accession>A0A7K9BT40</accession>
<evidence type="ECO:0000259" key="4">
    <source>
        <dbReference type="PROSITE" id="PS50835"/>
    </source>
</evidence>
<dbReference type="Proteomes" id="UP000574528">
    <property type="component" value="Unassembled WGS sequence"/>
</dbReference>
<comment type="caution">
    <text evidence="5">The sequence shown here is derived from an EMBL/GenBank/DDBJ whole genome shotgun (WGS) entry which is preliminary data.</text>
</comment>
<dbReference type="AlphaFoldDB" id="A0A7K9BT40"/>
<protein>
    <submittedName>
        <fullName evidence="5">HV03 protein</fullName>
    </submittedName>
</protein>
<reference evidence="5 6" key="1">
    <citation type="submission" date="2019-09" db="EMBL/GenBank/DDBJ databases">
        <title>Bird 10,000 Genomes (B10K) Project - Family phase.</title>
        <authorList>
            <person name="Zhang G."/>
        </authorList>
    </citation>
    <scope>NUCLEOTIDE SEQUENCE [LARGE SCALE GENOMIC DNA]</scope>
    <source>
        <strain evidence="5">B10K-DU-001-24</strain>
        <tissue evidence="5">Muscle</tissue>
    </source>
</reference>
<sequence>GLWAQIRLEEIGGGLRVPGDSVTLYCRGHGLDRFGTVWWYRQTGGGHLQWVSVITSDSSVIRFGKSVKGRASASRDNSKTLTSLSLRALHPQDSACYFCAVAQR</sequence>
<dbReference type="GO" id="GO:0002250">
    <property type="term" value="P:adaptive immune response"/>
    <property type="evidence" value="ECO:0007669"/>
    <property type="project" value="UniProtKB-KW"/>
</dbReference>
<dbReference type="PROSITE" id="PS50835">
    <property type="entry name" value="IG_LIKE"/>
    <property type="match status" value="1"/>
</dbReference>
<dbReference type="GO" id="GO:0019814">
    <property type="term" value="C:immunoglobulin complex"/>
    <property type="evidence" value="ECO:0007669"/>
    <property type="project" value="UniProtKB-KW"/>
</dbReference>
<name>A0A7K9BT40_9PICI</name>
<dbReference type="OrthoDB" id="9426090at2759"/>
<dbReference type="SUPFAM" id="SSF48726">
    <property type="entry name" value="Immunoglobulin"/>
    <property type="match status" value="1"/>
</dbReference>